<sequence>MTPPNRNHNSSKDASADASSRSNSPSSSDSLVHMILLGAPRMVELPVPFNTRMGASEERQQSNLQHILSTVIGIIEDDTSSLHPRLRYGVESYRSSLMGDYKHTSSGPKNKKQ</sequence>
<name>A0AAD2GDE5_9STRA</name>
<evidence type="ECO:0000313" key="3">
    <source>
        <dbReference type="Proteomes" id="UP001295423"/>
    </source>
</evidence>
<feature type="compositionally biased region" description="Low complexity" evidence="1">
    <location>
        <begin position="16"/>
        <end position="30"/>
    </location>
</feature>
<dbReference type="EMBL" id="CAKOGP040002380">
    <property type="protein sequence ID" value="CAJ1968429.1"/>
    <property type="molecule type" value="Genomic_DNA"/>
</dbReference>
<dbReference type="Proteomes" id="UP001295423">
    <property type="component" value="Unassembled WGS sequence"/>
</dbReference>
<comment type="caution">
    <text evidence="2">The sequence shown here is derived from an EMBL/GenBank/DDBJ whole genome shotgun (WGS) entry which is preliminary data.</text>
</comment>
<protein>
    <submittedName>
        <fullName evidence="2">Uncharacterized protein</fullName>
    </submittedName>
</protein>
<dbReference type="AlphaFoldDB" id="A0AAD2GDE5"/>
<evidence type="ECO:0000313" key="2">
    <source>
        <dbReference type="EMBL" id="CAJ1968429.1"/>
    </source>
</evidence>
<evidence type="ECO:0000256" key="1">
    <source>
        <dbReference type="SAM" id="MobiDB-lite"/>
    </source>
</evidence>
<proteinExistence type="predicted"/>
<feature type="region of interest" description="Disordered" evidence="1">
    <location>
        <begin position="1"/>
        <end position="32"/>
    </location>
</feature>
<accession>A0AAD2GDE5</accession>
<keyword evidence="3" id="KW-1185">Reference proteome</keyword>
<organism evidence="2 3">
    <name type="scientific">Cylindrotheca closterium</name>
    <dbReference type="NCBI Taxonomy" id="2856"/>
    <lineage>
        <taxon>Eukaryota</taxon>
        <taxon>Sar</taxon>
        <taxon>Stramenopiles</taxon>
        <taxon>Ochrophyta</taxon>
        <taxon>Bacillariophyta</taxon>
        <taxon>Bacillariophyceae</taxon>
        <taxon>Bacillariophycidae</taxon>
        <taxon>Bacillariales</taxon>
        <taxon>Bacillariaceae</taxon>
        <taxon>Cylindrotheca</taxon>
    </lineage>
</organism>
<gene>
    <name evidence="2" type="ORF">CYCCA115_LOCUS23235</name>
</gene>
<reference evidence="2" key="1">
    <citation type="submission" date="2023-08" db="EMBL/GenBank/DDBJ databases">
        <authorList>
            <person name="Audoor S."/>
            <person name="Bilcke G."/>
        </authorList>
    </citation>
    <scope>NUCLEOTIDE SEQUENCE</scope>
</reference>